<evidence type="ECO:0000313" key="1">
    <source>
        <dbReference type="EMBL" id="TCK83387.1"/>
    </source>
</evidence>
<accession>A0A4R1LX33</accession>
<dbReference type="Proteomes" id="UP000294616">
    <property type="component" value="Unassembled WGS sequence"/>
</dbReference>
<evidence type="ECO:0000313" key="2">
    <source>
        <dbReference type="Proteomes" id="UP000294616"/>
    </source>
</evidence>
<reference evidence="1 2" key="1">
    <citation type="submission" date="2019-03" db="EMBL/GenBank/DDBJ databases">
        <title>Genomic Encyclopedia of Archaeal and Bacterial Type Strains, Phase II (KMG-II): from individual species to whole genera.</title>
        <authorList>
            <person name="Goeker M."/>
        </authorList>
    </citation>
    <scope>NUCLEOTIDE SEQUENCE [LARGE SCALE GENOMIC DNA]</scope>
    <source>
        <strain evidence="1 2">DSM 22554</strain>
    </source>
</reference>
<dbReference type="Gene3D" id="3.30.70.1280">
    <property type="entry name" value="SP0830-like domains"/>
    <property type="match status" value="1"/>
</dbReference>
<gene>
    <name evidence="1" type="ORF">C8N28_1988</name>
</gene>
<dbReference type="OrthoDB" id="9806494at2"/>
<proteinExistence type="predicted"/>
<protein>
    <submittedName>
        <fullName evidence="1">Uncharacterized protein (DUF1697 family)</fullName>
    </submittedName>
</protein>
<dbReference type="InterPro" id="IPR012545">
    <property type="entry name" value="DUF1697"/>
</dbReference>
<dbReference type="SUPFAM" id="SSF160379">
    <property type="entry name" value="SP0830-like"/>
    <property type="match status" value="1"/>
</dbReference>
<dbReference type="RefSeq" id="WP_132224331.1">
    <property type="nucleotide sequence ID" value="NZ_SMGO01000002.1"/>
</dbReference>
<organism evidence="1 2">
    <name type="scientific">Albibacterium bauzanense</name>
    <dbReference type="NCBI Taxonomy" id="653929"/>
    <lineage>
        <taxon>Bacteria</taxon>
        <taxon>Pseudomonadati</taxon>
        <taxon>Bacteroidota</taxon>
        <taxon>Sphingobacteriia</taxon>
        <taxon>Sphingobacteriales</taxon>
        <taxon>Sphingobacteriaceae</taxon>
        <taxon>Albibacterium</taxon>
    </lineage>
</organism>
<sequence>MQVYISILRGINVSGHNLVKMDALHRSYESLGFQNVTTYKQSGNMVFTAEDSEINELEKIISEQIEKDFGFVVSVIVLTIDRLKEIVDNNPFLKDSSKDVAFLHATFLGSKPLSYNQKDIEEKKQDGEDIDYADNVVYLYCPNGYGRTKLSNNFLETKLKVIATTRNWKTTSELLTIAQRI</sequence>
<dbReference type="PIRSF" id="PIRSF008502">
    <property type="entry name" value="UCP008502"/>
    <property type="match status" value="1"/>
</dbReference>
<dbReference type="PANTHER" id="PTHR36439">
    <property type="entry name" value="BLL4334 PROTEIN"/>
    <property type="match status" value="1"/>
</dbReference>
<name>A0A4R1LX33_9SPHI</name>
<comment type="caution">
    <text evidence="1">The sequence shown here is derived from an EMBL/GenBank/DDBJ whole genome shotgun (WGS) entry which is preliminary data.</text>
</comment>
<dbReference type="EMBL" id="SMGO01000002">
    <property type="protein sequence ID" value="TCK83387.1"/>
    <property type="molecule type" value="Genomic_DNA"/>
</dbReference>
<keyword evidence="2" id="KW-1185">Reference proteome</keyword>
<dbReference type="AlphaFoldDB" id="A0A4R1LX33"/>
<dbReference type="PANTHER" id="PTHR36439:SF1">
    <property type="entry name" value="DUF1697 DOMAIN-CONTAINING PROTEIN"/>
    <property type="match status" value="1"/>
</dbReference>
<dbReference type="Pfam" id="PF08002">
    <property type="entry name" value="DUF1697"/>
    <property type="match status" value="1"/>
</dbReference>